<gene>
    <name evidence="4" type="ORF">EAV92_17710</name>
</gene>
<dbReference type="InterPro" id="IPR036390">
    <property type="entry name" value="WH_DNA-bd_sf"/>
</dbReference>
<dbReference type="Pfam" id="PF13280">
    <property type="entry name" value="WYL"/>
    <property type="match status" value="1"/>
</dbReference>
<dbReference type="PROSITE" id="PS51000">
    <property type="entry name" value="HTH_DEOR_2"/>
    <property type="match status" value="1"/>
</dbReference>
<keyword evidence="5" id="KW-1185">Reference proteome</keyword>
<dbReference type="GO" id="GO:0003700">
    <property type="term" value="F:DNA-binding transcription factor activity"/>
    <property type="evidence" value="ECO:0007669"/>
    <property type="project" value="InterPro"/>
</dbReference>
<evidence type="ECO:0000256" key="1">
    <source>
        <dbReference type="ARBA" id="ARBA00023015"/>
    </source>
</evidence>
<dbReference type="PANTHER" id="PTHR34580:SF1">
    <property type="entry name" value="PROTEIN PAFC"/>
    <property type="match status" value="1"/>
</dbReference>
<dbReference type="Proteomes" id="UP000269097">
    <property type="component" value="Chromosome"/>
</dbReference>
<dbReference type="Pfam" id="PF08279">
    <property type="entry name" value="HTH_11"/>
    <property type="match status" value="1"/>
</dbReference>
<dbReference type="InterPro" id="IPR001034">
    <property type="entry name" value="DeoR_HTH"/>
</dbReference>
<feature type="domain" description="HTH deoR-type" evidence="3">
    <location>
        <begin position="2"/>
        <end position="57"/>
    </location>
</feature>
<keyword evidence="2" id="KW-0804">Transcription</keyword>
<keyword evidence="1" id="KW-0805">Transcription regulation</keyword>
<dbReference type="InterPro" id="IPR036388">
    <property type="entry name" value="WH-like_DNA-bd_sf"/>
</dbReference>
<dbReference type="Pfam" id="PF25583">
    <property type="entry name" value="WCX"/>
    <property type="match status" value="1"/>
</dbReference>
<protein>
    <submittedName>
        <fullName evidence="4">YafY family transcriptional regulator</fullName>
    </submittedName>
</protein>
<dbReference type="AlphaFoldDB" id="A0A3G3K1I9"/>
<accession>A0A3G3K1I9</accession>
<evidence type="ECO:0000256" key="2">
    <source>
        <dbReference type="ARBA" id="ARBA00023163"/>
    </source>
</evidence>
<dbReference type="InterPro" id="IPR057727">
    <property type="entry name" value="WCX_dom"/>
</dbReference>
<proteinExistence type="predicted"/>
<name>A0A3G3K1I9_9BACL</name>
<evidence type="ECO:0000259" key="3">
    <source>
        <dbReference type="PROSITE" id="PS51000"/>
    </source>
</evidence>
<dbReference type="PIRSF" id="PIRSF016838">
    <property type="entry name" value="PafC"/>
    <property type="match status" value="1"/>
</dbReference>
<dbReference type="InterPro" id="IPR051534">
    <property type="entry name" value="CBASS_pafABC_assoc_protein"/>
</dbReference>
<dbReference type="EMBL" id="CP033433">
    <property type="protein sequence ID" value="AYQ74240.1"/>
    <property type="molecule type" value="Genomic_DNA"/>
</dbReference>
<dbReference type="InterPro" id="IPR013196">
    <property type="entry name" value="HTH_11"/>
</dbReference>
<dbReference type="Gene3D" id="1.10.10.10">
    <property type="entry name" value="Winged helix-like DNA-binding domain superfamily/Winged helix DNA-binding domain"/>
    <property type="match status" value="1"/>
</dbReference>
<dbReference type="KEGG" id="coh:EAV92_17710"/>
<dbReference type="RefSeq" id="WP_123042321.1">
    <property type="nucleotide sequence ID" value="NZ_CP033433.1"/>
</dbReference>
<dbReference type="InterPro" id="IPR026881">
    <property type="entry name" value="WYL_dom"/>
</dbReference>
<evidence type="ECO:0000313" key="4">
    <source>
        <dbReference type="EMBL" id="AYQ74240.1"/>
    </source>
</evidence>
<dbReference type="InterPro" id="IPR028349">
    <property type="entry name" value="PafC-like"/>
</dbReference>
<dbReference type="PANTHER" id="PTHR34580">
    <property type="match status" value="1"/>
</dbReference>
<dbReference type="PROSITE" id="PS52050">
    <property type="entry name" value="WYL"/>
    <property type="match status" value="1"/>
</dbReference>
<dbReference type="SUPFAM" id="SSF46785">
    <property type="entry name" value="Winged helix' DNA-binding domain"/>
    <property type="match status" value="1"/>
</dbReference>
<evidence type="ECO:0000313" key="5">
    <source>
        <dbReference type="Proteomes" id="UP000269097"/>
    </source>
</evidence>
<sequence length="313" mass="35790">MKLDRLLAITMLLLNRKRVSAKELSDRFEVSLRTIYRDVETIQFAGIPVVSYAGTSGGYEIADRYRLDRQVLSFEELGSIVIALRGIRSTLEDREIEPLLDKVGAMLGKSEHERLGETSEHLSIDINPWSRGQEDKEKLAGLRDAIRDRRIISFAYVSGDGDQTTRSCEPMKLVLKGYVWYLYGYCLLREDFRIFRLSRIRELAVTGPSFVRRELPPSGDYLRWEHRIHGNMIDLVLHFGPRSRAKAVDAFGADAIEDLPDGSFLVRASRPDEPWLYGHLLGFGADVKVLEPREAAETMRKKAEEILNLYADR</sequence>
<reference evidence="4 5" key="1">
    <citation type="submission" date="2018-10" db="EMBL/GenBank/DDBJ databases">
        <title>Genome Sequence of Cohnella sp.</title>
        <authorList>
            <person name="Srinivasan S."/>
            <person name="Kim M.K."/>
        </authorList>
    </citation>
    <scope>NUCLEOTIDE SEQUENCE [LARGE SCALE GENOMIC DNA]</scope>
    <source>
        <strain evidence="4 5">18JY8-7</strain>
    </source>
</reference>
<organism evidence="4 5">
    <name type="scientific">Cohnella candidum</name>
    <dbReference type="NCBI Taxonomy" id="2674991"/>
    <lineage>
        <taxon>Bacteria</taxon>
        <taxon>Bacillati</taxon>
        <taxon>Bacillota</taxon>
        <taxon>Bacilli</taxon>
        <taxon>Bacillales</taxon>
        <taxon>Paenibacillaceae</taxon>
        <taxon>Cohnella</taxon>
    </lineage>
</organism>